<dbReference type="SUPFAM" id="SSF53474">
    <property type="entry name" value="alpha/beta-Hydrolases"/>
    <property type="match status" value="1"/>
</dbReference>
<keyword evidence="1" id="KW-0378">Hydrolase</keyword>
<comment type="caution">
    <text evidence="3">The sequence shown here is derived from an EMBL/GenBank/DDBJ whole genome shotgun (WGS) entry which is preliminary data.</text>
</comment>
<reference evidence="3 4" key="1">
    <citation type="submission" date="2016-03" db="EMBL/GenBank/DDBJ databases">
        <title>The draft genome sequence of Fonsecaea nubica causative agent of cutaneous subcutaneous infection in human host.</title>
        <authorList>
            <person name="Costa F."/>
            <person name="Sybren D.H."/>
            <person name="Raittz R.T."/>
            <person name="Weiss V.A."/>
            <person name="Leao A.C."/>
            <person name="Gomes R."/>
            <person name="De Souza E.M."/>
            <person name="Pedrosa F.O."/>
            <person name="Steffens M.B."/>
            <person name="Bombassaro A."/>
            <person name="Tadra-Sfeir M.Z."/>
            <person name="Moreno L.F."/>
            <person name="Najafzadeh M.J."/>
            <person name="Felipe M.S."/>
            <person name="Teixeira M."/>
            <person name="Sun J."/>
            <person name="Xi L."/>
            <person name="Castro M.A."/>
            <person name="Vicente V.A."/>
        </authorList>
    </citation>
    <scope>NUCLEOTIDE SEQUENCE [LARGE SCALE GENOMIC DNA]</scope>
    <source>
        <strain evidence="3 4">CBS 269.64</strain>
    </source>
</reference>
<evidence type="ECO:0000313" key="3">
    <source>
        <dbReference type="EMBL" id="OAL36305.1"/>
    </source>
</evidence>
<dbReference type="RefSeq" id="XP_022501317.1">
    <property type="nucleotide sequence ID" value="XM_022642759.1"/>
</dbReference>
<dbReference type="AlphaFoldDB" id="A0A178D5A6"/>
<proteinExistence type="predicted"/>
<sequence>MSSSQDLDIPNHVIIEKPLLNSIPPHLIPRLDPVFVEYYQKYSAGRLATHQVPIAEYRAHPEKYTISYGRELVPGTGVKFADLRCPVEQGEITVRVYESDSRSSTTRQGPRPVYINFHGGGWVFGGLSVDFDLCKRIVRSLDCVIFDVDYRLSPEYKYPIPVDDCIAAVHWIRNTLKETYNLDLSRVVVGGCSAGGHLCAVVAQVCRDQGIPLALQILTVPIVDLDVFSPHGSLREDQPYPSYTDLAETQPLPLERMEWFHRHFLGSPRPRHLARDWKVSPIHAPNLKGLAPALVLTAEMDVLRDQGEAYAARMREAGCEVQIIRFKGAPHTFMQLDGEFLTRLLLTLSDAETFAKAILDSGKQYNAVVLEVLKKVFKL</sequence>
<organism evidence="3 4">
    <name type="scientific">Fonsecaea nubica</name>
    <dbReference type="NCBI Taxonomy" id="856822"/>
    <lineage>
        <taxon>Eukaryota</taxon>
        <taxon>Fungi</taxon>
        <taxon>Dikarya</taxon>
        <taxon>Ascomycota</taxon>
        <taxon>Pezizomycotina</taxon>
        <taxon>Eurotiomycetes</taxon>
        <taxon>Chaetothyriomycetidae</taxon>
        <taxon>Chaetothyriales</taxon>
        <taxon>Herpotrichiellaceae</taxon>
        <taxon>Fonsecaea</taxon>
    </lineage>
</organism>
<dbReference type="GO" id="GO:0016787">
    <property type="term" value="F:hydrolase activity"/>
    <property type="evidence" value="ECO:0007669"/>
    <property type="project" value="UniProtKB-KW"/>
</dbReference>
<dbReference type="OrthoDB" id="408631at2759"/>
<feature type="domain" description="Alpha/beta hydrolase fold-3" evidence="2">
    <location>
        <begin position="115"/>
        <end position="334"/>
    </location>
</feature>
<dbReference type="InterPro" id="IPR029058">
    <property type="entry name" value="AB_hydrolase_fold"/>
</dbReference>
<evidence type="ECO:0000313" key="4">
    <source>
        <dbReference type="Proteomes" id="UP000185904"/>
    </source>
</evidence>
<dbReference type="Gene3D" id="3.40.50.1820">
    <property type="entry name" value="alpha/beta hydrolase"/>
    <property type="match status" value="1"/>
</dbReference>
<keyword evidence="4" id="KW-1185">Reference proteome</keyword>
<dbReference type="InterPro" id="IPR050300">
    <property type="entry name" value="GDXG_lipolytic_enzyme"/>
</dbReference>
<dbReference type="InterPro" id="IPR013094">
    <property type="entry name" value="AB_hydrolase_3"/>
</dbReference>
<dbReference type="PANTHER" id="PTHR48081:SF8">
    <property type="entry name" value="ALPHA_BETA HYDROLASE FOLD-3 DOMAIN-CONTAINING PROTEIN-RELATED"/>
    <property type="match status" value="1"/>
</dbReference>
<dbReference type="Pfam" id="PF07859">
    <property type="entry name" value="Abhydrolase_3"/>
    <property type="match status" value="1"/>
</dbReference>
<gene>
    <name evidence="3" type="ORF">AYO20_04463</name>
</gene>
<dbReference type="GeneID" id="34587881"/>
<evidence type="ECO:0000259" key="2">
    <source>
        <dbReference type="Pfam" id="PF07859"/>
    </source>
</evidence>
<evidence type="ECO:0000256" key="1">
    <source>
        <dbReference type="ARBA" id="ARBA00022801"/>
    </source>
</evidence>
<dbReference type="Proteomes" id="UP000185904">
    <property type="component" value="Unassembled WGS sequence"/>
</dbReference>
<accession>A0A178D5A6</accession>
<name>A0A178D5A6_9EURO</name>
<protein>
    <recommendedName>
        <fullName evidence="2">Alpha/beta hydrolase fold-3 domain-containing protein</fullName>
    </recommendedName>
</protein>
<dbReference type="EMBL" id="LVCJ01000023">
    <property type="protein sequence ID" value="OAL36305.1"/>
    <property type="molecule type" value="Genomic_DNA"/>
</dbReference>
<dbReference type="PANTHER" id="PTHR48081">
    <property type="entry name" value="AB HYDROLASE SUPERFAMILY PROTEIN C4A8.06C"/>
    <property type="match status" value="1"/>
</dbReference>